<dbReference type="PANTHER" id="PTHR36115">
    <property type="entry name" value="PROLINE-RICH ANTIGEN HOMOLOG-RELATED"/>
    <property type="match status" value="1"/>
</dbReference>
<dbReference type="InterPro" id="IPR051791">
    <property type="entry name" value="Pra-immunoreactive"/>
</dbReference>
<comment type="caution">
    <text evidence="10">The sequence shown here is derived from an EMBL/GenBank/DDBJ whole genome shotgun (WGS) entry which is preliminary data.</text>
</comment>
<evidence type="ECO:0000256" key="6">
    <source>
        <dbReference type="SAM" id="MobiDB-lite"/>
    </source>
</evidence>
<feature type="transmembrane region" description="Helical" evidence="7">
    <location>
        <begin position="183"/>
        <end position="202"/>
    </location>
</feature>
<feature type="region of interest" description="Disordered" evidence="6">
    <location>
        <begin position="53"/>
        <end position="96"/>
    </location>
</feature>
<name>A0ABQ4DMV7_9CELL</name>
<feature type="domain" description="RDD" evidence="8">
    <location>
        <begin position="136"/>
        <end position="273"/>
    </location>
</feature>
<evidence type="ECO:0000259" key="8">
    <source>
        <dbReference type="Pfam" id="PF06271"/>
    </source>
</evidence>
<keyword evidence="4 7" id="KW-1133">Transmembrane helix</keyword>
<dbReference type="EMBL" id="BONP01000014">
    <property type="protein sequence ID" value="GIG40676.1"/>
    <property type="molecule type" value="Genomic_DNA"/>
</dbReference>
<evidence type="ECO:0000256" key="3">
    <source>
        <dbReference type="ARBA" id="ARBA00022692"/>
    </source>
</evidence>
<evidence type="ECO:0000259" key="9">
    <source>
        <dbReference type="Pfam" id="PF10708"/>
    </source>
</evidence>
<evidence type="ECO:0000256" key="7">
    <source>
        <dbReference type="SAM" id="Phobius"/>
    </source>
</evidence>
<dbReference type="InterPro" id="IPR018929">
    <property type="entry name" value="DUF2510"/>
</dbReference>
<proteinExistence type="predicted"/>
<evidence type="ECO:0000256" key="2">
    <source>
        <dbReference type="ARBA" id="ARBA00022475"/>
    </source>
</evidence>
<sequence length="282" mass="29555">MTPDVQRWFDGTDWTEHTRPLPEAALRPAAPLNAVVGAAVGAGAGTGIGDRAATGSAAGGSWQPAQSAWVPGEPIPGLAPPPEPPPVSPWAAAPASAPWAGGTGASAFGTTSPFGAALGGPGGWAPGAGSLLGEPAHWGWRVLATLLDQILTTIPYLAGILYLQITSVPGLDAYGRFTTVPTAQGVVVAGVGALVTLVLWFVSRVVQQGRTGQSWGKRIVGLRTVHETTDQPLGMWWAFVRDIAHVVNAFLFYLGYLWPLWDQRRQAFSDKLTHAVVLRDPH</sequence>
<keyword evidence="5 7" id="KW-0472">Membrane</keyword>
<dbReference type="InterPro" id="IPR010432">
    <property type="entry name" value="RDD"/>
</dbReference>
<evidence type="ECO:0000313" key="10">
    <source>
        <dbReference type="EMBL" id="GIG40676.1"/>
    </source>
</evidence>
<keyword evidence="3 7" id="KW-0812">Transmembrane</keyword>
<accession>A0ABQ4DMV7</accession>
<evidence type="ECO:0000256" key="5">
    <source>
        <dbReference type="ARBA" id="ARBA00023136"/>
    </source>
</evidence>
<feature type="domain" description="DUF2510" evidence="9">
    <location>
        <begin position="2"/>
        <end position="24"/>
    </location>
</feature>
<evidence type="ECO:0000313" key="11">
    <source>
        <dbReference type="Proteomes" id="UP000614741"/>
    </source>
</evidence>
<evidence type="ECO:0008006" key="12">
    <source>
        <dbReference type="Google" id="ProtNLM"/>
    </source>
</evidence>
<feature type="transmembrane region" description="Helical" evidence="7">
    <location>
        <begin position="142"/>
        <end position="163"/>
    </location>
</feature>
<keyword evidence="11" id="KW-1185">Reference proteome</keyword>
<feature type="transmembrane region" description="Helical" evidence="7">
    <location>
        <begin position="243"/>
        <end position="261"/>
    </location>
</feature>
<feature type="compositionally biased region" description="Pro residues" evidence="6">
    <location>
        <begin position="73"/>
        <end position="88"/>
    </location>
</feature>
<evidence type="ECO:0000256" key="1">
    <source>
        <dbReference type="ARBA" id="ARBA00004651"/>
    </source>
</evidence>
<dbReference type="Pfam" id="PF10708">
    <property type="entry name" value="DUF2510"/>
    <property type="match status" value="1"/>
</dbReference>
<dbReference type="Pfam" id="PF06271">
    <property type="entry name" value="RDD"/>
    <property type="match status" value="1"/>
</dbReference>
<reference evidence="10 11" key="1">
    <citation type="submission" date="2021-01" db="EMBL/GenBank/DDBJ databases">
        <title>Whole genome shotgun sequence of Cellulomonas phragmiteti NBRC 110785.</title>
        <authorList>
            <person name="Komaki H."/>
            <person name="Tamura T."/>
        </authorList>
    </citation>
    <scope>NUCLEOTIDE SEQUENCE [LARGE SCALE GENOMIC DNA]</scope>
    <source>
        <strain evidence="10 11">NBRC 110785</strain>
    </source>
</reference>
<keyword evidence="2" id="KW-1003">Cell membrane</keyword>
<dbReference type="Proteomes" id="UP000614741">
    <property type="component" value="Unassembled WGS sequence"/>
</dbReference>
<gene>
    <name evidence="10" type="ORF">Cph01nite_24380</name>
</gene>
<protein>
    <recommendedName>
        <fullName evidence="12">RDD domain-containing protein</fullName>
    </recommendedName>
</protein>
<comment type="subcellular location">
    <subcellularLocation>
        <location evidence="1">Cell membrane</location>
        <topology evidence="1">Multi-pass membrane protein</topology>
    </subcellularLocation>
</comment>
<dbReference type="PANTHER" id="PTHR36115:SF6">
    <property type="entry name" value="PROLINE-RICH ANTIGEN HOMOLOG"/>
    <property type="match status" value="1"/>
</dbReference>
<evidence type="ECO:0000256" key="4">
    <source>
        <dbReference type="ARBA" id="ARBA00022989"/>
    </source>
</evidence>
<organism evidence="10 11">
    <name type="scientific">Cellulomonas phragmiteti</name>
    <dbReference type="NCBI Taxonomy" id="478780"/>
    <lineage>
        <taxon>Bacteria</taxon>
        <taxon>Bacillati</taxon>
        <taxon>Actinomycetota</taxon>
        <taxon>Actinomycetes</taxon>
        <taxon>Micrococcales</taxon>
        <taxon>Cellulomonadaceae</taxon>
        <taxon>Cellulomonas</taxon>
    </lineage>
</organism>